<evidence type="ECO:0000313" key="1">
    <source>
        <dbReference type="EMBL" id="CAF3046442.1"/>
    </source>
</evidence>
<organism evidence="1 2">
    <name type="scientific">Lepeophtheirus salmonis</name>
    <name type="common">Salmon louse</name>
    <name type="synonym">Caligus salmonis</name>
    <dbReference type="NCBI Taxonomy" id="72036"/>
    <lineage>
        <taxon>Eukaryota</taxon>
        <taxon>Metazoa</taxon>
        <taxon>Ecdysozoa</taxon>
        <taxon>Arthropoda</taxon>
        <taxon>Crustacea</taxon>
        <taxon>Multicrustacea</taxon>
        <taxon>Hexanauplia</taxon>
        <taxon>Copepoda</taxon>
        <taxon>Siphonostomatoida</taxon>
        <taxon>Caligidae</taxon>
        <taxon>Lepeophtheirus</taxon>
    </lineage>
</organism>
<reference evidence="1" key="1">
    <citation type="submission" date="2021-02" db="EMBL/GenBank/DDBJ databases">
        <authorList>
            <person name="Bekaert M."/>
        </authorList>
    </citation>
    <scope>NUCLEOTIDE SEQUENCE</scope>
    <source>
        <strain evidence="1">IoA-00</strain>
    </source>
</reference>
<dbReference type="AlphaFoldDB" id="A0A7R8D6Q4"/>
<protein>
    <submittedName>
        <fullName evidence="1">(salmon louse) hypothetical protein</fullName>
    </submittedName>
</protein>
<sequence>MDDRYIDGVIFGSCRRANKREPTKSIVLNRKSTKILWAKDPRGLVGQFLATGSYVPKAGGVEPSVRKWWEDFFAAPSVEDNRPALQSRSGWQKINVKEINAALEGKPSAAVPDGVLLEELRTVCRSRMRDVLCVLTETDWLPVDFVKGRMTLIPKKENARNASDFRPITVTNHLLRCFHKAIAKWLGEFSPTKAYQLANKKWDGCGRGILLLDSIIRERQMNKLDLGVAWLDFAKAFDLVSYQSIVYVLRKRLVPEGIVSYIQKLELAVGLFGATASKMGLCLNLSKSSYKYSQYDTHARVWIYSDLPLIVRRNPISPLSKTVRCKYLGLPFGEEGVLSASLSEDLRIHLRRLNNLRVPLQKKLNIALSEAKICDKLAAEQKYRVRLSLGKNDPELLKRVLEVDARDKTGSLIKPSAPLSERKQWLHGAKNMGKYNIVRGLHLAHKGCLTGRFVTETEFNLSNSVLRMALQVQSGALETEVWKAVVNRKGGLSICRTCGLAPPTLRHVLQVCKGGAGKRRDRHNNMVRWIAKALREAGWFVEQEKVVGVEFGFNMRPDLIAVKGNVAAIIDPTIIGDLLSLDRVYRAKKVKYNKSLVRQSLSRINGFEKHEVLHVIPLVMNLRGTYCRNSVFDWKAKLGQPVRALLWDQVNILCYQYGMWQDSMGNESDDLVNIRGGGLSIPFD</sequence>
<dbReference type="EMBL" id="HG994588">
    <property type="protein sequence ID" value="CAF3046442.1"/>
    <property type="molecule type" value="Genomic_DNA"/>
</dbReference>
<accession>A0A7R8D6Q4</accession>
<proteinExistence type="predicted"/>
<dbReference type="PANTHER" id="PTHR19446">
    <property type="entry name" value="REVERSE TRANSCRIPTASES"/>
    <property type="match status" value="1"/>
</dbReference>
<gene>
    <name evidence="1" type="ORF">LSAA_14561</name>
</gene>
<dbReference type="Proteomes" id="UP000675881">
    <property type="component" value="Chromosome 9"/>
</dbReference>
<keyword evidence="2" id="KW-1185">Reference proteome</keyword>
<evidence type="ECO:0000313" key="2">
    <source>
        <dbReference type="Proteomes" id="UP000675881"/>
    </source>
</evidence>
<name>A0A7R8D6Q4_LEPSM</name>